<proteinExistence type="predicted"/>
<dbReference type="EMBL" id="VSSQ01091377">
    <property type="protein sequence ID" value="MPN36951.1"/>
    <property type="molecule type" value="Genomic_DNA"/>
</dbReference>
<evidence type="ECO:0000313" key="1">
    <source>
        <dbReference type="EMBL" id="MPN36951.1"/>
    </source>
</evidence>
<organism evidence="1">
    <name type="scientific">bioreactor metagenome</name>
    <dbReference type="NCBI Taxonomy" id="1076179"/>
    <lineage>
        <taxon>unclassified sequences</taxon>
        <taxon>metagenomes</taxon>
        <taxon>ecological metagenomes</taxon>
    </lineage>
</organism>
<gene>
    <name evidence="1" type="ORF">SDC9_184463</name>
</gene>
<accession>A0A645HD48</accession>
<protein>
    <submittedName>
        <fullName evidence="1">Uncharacterized protein</fullName>
    </submittedName>
</protein>
<dbReference type="AlphaFoldDB" id="A0A645HD48"/>
<name>A0A645HD48_9ZZZZ</name>
<reference evidence="1" key="1">
    <citation type="submission" date="2019-08" db="EMBL/GenBank/DDBJ databases">
        <authorList>
            <person name="Kucharzyk K."/>
            <person name="Murdoch R.W."/>
            <person name="Higgins S."/>
            <person name="Loffler F."/>
        </authorList>
    </citation>
    <scope>NUCLEOTIDE SEQUENCE</scope>
</reference>
<comment type="caution">
    <text evidence="1">The sequence shown here is derived from an EMBL/GenBank/DDBJ whole genome shotgun (WGS) entry which is preliminary data.</text>
</comment>
<sequence>MIYYNQKEDEKSCIVYEYHFLNDKLISTGVFVNNGVDFFNDLIHYLDETYYYEGEYKNTGTNSAFSYQRSYLTIDKTSYLDVYYKIPVTDYYLVFLPTH</sequence>